<evidence type="ECO:0000259" key="1">
    <source>
        <dbReference type="Pfam" id="PF02872"/>
    </source>
</evidence>
<accession>A0A4S4NST3</accession>
<dbReference type="InterPro" id="IPR036907">
    <property type="entry name" value="5'-Nucleotdase_C_sf"/>
</dbReference>
<evidence type="ECO:0000313" key="3">
    <source>
        <dbReference type="Proteomes" id="UP000308528"/>
    </source>
</evidence>
<dbReference type="PROSITE" id="PS51257">
    <property type="entry name" value="PROKAR_LIPOPROTEIN"/>
    <property type="match status" value="1"/>
</dbReference>
<dbReference type="RefSeq" id="WP_136456351.1">
    <property type="nucleotide sequence ID" value="NZ_SRSF01000001.1"/>
</dbReference>
<dbReference type="Proteomes" id="UP000308528">
    <property type="component" value="Unassembled WGS sequence"/>
</dbReference>
<dbReference type="InterPro" id="IPR008334">
    <property type="entry name" value="5'-Nucleotdase_C"/>
</dbReference>
<dbReference type="AlphaFoldDB" id="A0A4S4NST3"/>
<dbReference type="GO" id="GO:0009166">
    <property type="term" value="P:nucleotide catabolic process"/>
    <property type="evidence" value="ECO:0007669"/>
    <property type="project" value="InterPro"/>
</dbReference>
<protein>
    <recommendedName>
        <fullName evidence="1">5'-Nucleotidase C-terminal domain-containing protein</fullName>
    </recommendedName>
</protein>
<dbReference type="InterPro" id="IPR006179">
    <property type="entry name" value="5_nucleotidase/apyrase"/>
</dbReference>
<gene>
    <name evidence="2" type="ORF">E4021_02625</name>
</gene>
<dbReference type="PANTHER" id="PTHR11575:SF24">
    <property type="entry name" value="5'-NUCLEOTIDASE"/>
    <property type="match status" value="1"/>
</dbReference>
<dbReference type="SUPFAM" id="SSF55816">
    <property type="entry name" value="5'-nucleotidase (syn. UDP-sugar hydrolase), C-terminal domain"/>
    <property type="match status" value="1"/>
</dbReference>
<keyword evidence="3" id="KW-1185">Reference proteome</keyword>
<dbReference type="PRINTS" id="PR01607">
    <property type="entry name" value="APYRASEFAMLY"/>
</dbReference>
<reference evidence="2 3" key="1">
    <citation type="submission" date="2019-04" db="EMBL/GenBank/DDBJ databases">
        <title>Lewinella litorea sp. nov., isolated from a marine sand.</title>
        <authorList>
            <person name="Yoon J.-H."/>
        </authorList>
    </citation>
    <scope>NUCLEOTIDE SEQUENCE [LARGE SCALE GENOMIC DNA]</scope>
    <source>
        <strain evidence="2 3">HSMS-39</strain>
    </source>
</reference>
<name>A0A4S4NST3_9BACT</name>
<dbReference type="OrthoDB" id="4762412at2"/>
<dbReference type="EMBL" id="SRSF01000001">
    <property type="protein sequence ID" value="THH41508.1"/>
    <property type="molecule type" value="Genomic_DNA"/>
</dbReference>
<dbReference type="PANTHER" id="PTHR11575">
    <property type="entry name" value="5'-NUCLEOTIDASE-RELATED"/>
    <property type="match status" value="1"/>
</dbReference>
<comment type="caution">
    <text evidence="2">The sequence shown here is derived from an EMBL/GenBank/DDBJ whole genome shotgun (WGS) entry which is preliminary data.</text>
</comment>
<organism evidence="2 3">
    <name type="scientific">Neolewinella litorea</name>
    <dbReference type="NCBI Taxonomy" id="2562452"/>
    <lineage>
        <taxon>Bacteria</taxon>
        <taxon>Pseudomonadati</taxon>
        <taxon>Bacteroidota</taxon>
        <taxon>Saprospiria</taxon>
        <taxon>Saprospirales</taxon>
        <taxon>Lewinellaceae</taxon>
        <taxon>Neolewinella</taxon>
    </lineage>
</organism>
<sequence>MPDRILALLLAIISVLTLACGRPLTDPVTSPRLYEITPDVERDSSAEIQRMAATIAPYSARLETVMNRILAEVAVPLTKAQPESSLGNWTADLTLAAARDLFPEVDIAFAVQNYGGLRVNEIGTGPLLVSEMYELMPFDNELVVVEVTGAELEEFVAHTLSDGGWPVSEGLSAVRNGGMVTVRVNGQPVDPGAIYHIAMPDYVANGGSDSAMLVGKRQMASGRLVRDLLIEYAGRHQTPIHVVPDGSRIKIEQP</sequence>
<feature type="domain" description="5'-Nucleotidase C-terminal" evidence="1">
    <location>
        <begin position="79"/>
        <end position="213"/>
    </location>
</feature>
<evidence type="ECO:0000313" key="2">
    <source>
        <dbReference type="EMBL" id="THH41508.1"/>
    </source>
</evidence>
<dbReference type="Pfam" id="PF02872">
    <property type="entry name" value="5_nucleotid_C"/>
    <property type="match status" value="1"/>
</dbReference>
<dbReference type="Gene3D" id="3.90.780.10">
    <property type="entry name" value="5'-Nucleotidase, C-terminal domain"/>
    <property type="match status" value="1"/>
</dbReference>
<dbReference type="GO" id="GO:0016787">
    <property type="term" value="F:hydrolase activity"/>
    <property type="evidence" value="ECO:0007669"/>
    <property type="project" value="InterPro"/>
</dbReference>
<proteinExistence type="predicted"/>